<comment type="caution">
    <text evidence="1">The sequence shown here is derived from an EMBL/GenBank/DDBJ whole genome shotgun (WGS) entry which is preliminary data.</text>
</comment>
<proteinExistence type="predicted"/>
<evidence type="ECO:0008006" key="3">
    <source>
        <dbReference type="Google" id="ProtNLM"/>
    </source>
</evidence>
<evidence type="ECO:0000313" key="1">
    <source>
        <dbReference type="EMBL" id="SOY60097.1"/>
    </source>
</evidence>
<reference evidence="1 2" key="1">
    <citation type="submission" date="2018-01" db="EMBL/GenBank/DDBJ databases">
        <authorList>
            <person name="Clerissi C."/>
        </authorList>
    </citation>
    <scope>NUCLEOTIDE SEQUENCE [LARGE SCALE GENOMIC DNA]</scope>
    <source>
        <strain evidence="1">Cupriavidus taiwanensis LMG 19430</strain>
    </source>
</reference>
<evidence type="ECO:0000313" key="2">
    <source>
        <dbReference type="Proteomes" id="UP000257016"/>
    </source>
</evidence>
<dbReference type="Proteomes" id="UP000257016">
    <property type="component" value="Unassembled WGS sequence"/>
</dbReference>
<dbReference type="AlphaFoldDB" id="A0A976A405"/>
<sequence length="99" mass="10925">MGRRSVRATLACPLRCVKRRARNAGRTGALMASACIKGVRLRACTQLINPAPVAAQFLQLFQYVKRMCAHTNHRHGAIKKAGRTRLIVTLARFGPRQSA</sequence>
<accession>A0A976A405</accession>
<organism evidence="1 2">
    <name type="scientific">Cupriavidus taiwanensis</name>
    <dbReference type="NCBI Taxonomy" id="164546"/>
    <lineage>
        <taxon>Bacteria</taxon>
        <taxon>Pseudomonadati</taxon>
        <taxon>Pseudomonadota</taxon>
        <taxon>Betaproteobacteria</taxon>
        <taxon>Burkholderiales</taxon>
        <taxon>Burkholderiaceae</taxon>
        <taxon>Cupriavidus</taxon>
    </lineage>
</organism>
<gene>
    <name evidence="1" type="ORF">CBM2586_A110009</name>
</gene>
<name>A0A976A405_9BURK</name>
<protein>
    <recommendedName>
        <fullName evidence="3">Transposase</fullName>
    </recommendedName>
</protein>
<dbReference type="EMBL" id="OFSN01000003">
    <property type="protein sequence ID" value="SOY60097.1"/>
    <property type="molecule type" value="Genomic_DNA"/>
</dbReference>